<dbReference type="RefSeq" id="WP_274051077.1">
    <property type="nucleotide sequence ID" value="NZ_CP059693.1"/>
</dbReference>
<sequence length="274" mass="31181">MPRLNFNNTKYLILFVLALLLTSVSVLSKETKQLAEEFKLEMNPSSSMAIPNFHAKVYSDGSITLSGEGEYGVGKPTMVMQYEVDIKNKSYSTTVVDPSTLDEETFTHQEVTNRINLEPKALKLMANREQEGIFPSVNTGYWQGRVRVRTYDIPRITLTETSNQLQWYVFSDGTVCWTSYSLAWYAVNPSPLDTHWFIEDAAHYGPYPLAANTQSYHRMTGDYYNFDWGLDSWKTSVHQTASITARNDAMFNYSWGHTDSGEDSAFIYGSVILN</sequence>
<keyword evidence="2" id="KW-1185">Reference proteome</keyword>
<protein>
    <submittedName>
        <fullName evidence="1">Uncharacterized protein</fullName>
    </submittedName>
</protein>
<evidence type="ECO:0000313" key="1">
    <source>
        <dbReference type="EMBL" id="WDE11008.1"/>
    </source>
</evidence>
<proteinExistence type="predicted"/>
<organism evidence="1 2">
    <name type="scientific">Thalassomonas haliotis</name>
    <dbReference type="NCBI Taxonomy" id="485448"/>
    <lineage>
        <taxon>Bacteria</taxon>
        <taxon>Pseudomonadati</taxon>
        <taxon>Pseudomonadota</taxon>
        <taxon>Gammaproteobacteria</taxon>
        <taxon>Alteromonadales</taxon>
        <taxon>Colwelliaceae</taxon>
        <taxon>Thalassomonas</taxon>
    </lineage>
</organism>
<dbReference type="Proteomes" id="UP001215231">
    <property type="component" value="Chromosome"/>
</dbReference>
<evidence type="ECO:0000313" key="2">
    <source>
        <dbReference type="Proteomes" id="UP001215231"/>
    </source>
</evidence>
<gene>
    <name evidence="1" type="ORF">H3N35_22645</name>
</gene>
<name>A0ABY7VBU7_9GAMM</name>
<reference evidence="1 2" key="1">
    <citation type="journal article" date="2022" name="Mar. Drugs">
        <title>Bioassay-Guided Fractionation Leads to the Detection of Cholic Acid Generated by the Rare Thalassomonas sp.</title>
        <authorList>
            <person name="Pheiffer F."/>
            <person name="Schneider Y.K."/>
            <person name="Hansen E.H."/>
            <person name="Andersen J.H."/>
            <person name="Isaksson J."/>
            <person name="Busche T."/>
            <person name="R C."/>
            <person name="Kalinowski J."/>
            <person name="Zyl L.V."/>
            <person name="Trindade M."/>
        </authorList>
    </citation>
    <scope>NUCLEOTIDE SEQUENCE [LARGE SCALE GENOMIC DNA]</scope>
    <source>
        <strain evidence="1 2">A5K-61T</strain>
    </source>
</reference>
<dbReference type="EMBL" id="CP059693">
    <property type="protein sequence ID" value="WDE11008.1"/>
    <property type="molecule type" value="Genomic_DNA"/>
</dbReference>
<accession>A0ABY7VBU7</accession>